<protein>
    <submittedName>
        <fullName evidence="3">Alpha-glucuronidase Gh115A</fullName>
    </submittedName>
</protein>
<keyword evidence="1" id="KW-0378">Hydrolase</keyword>
<dbReference type="InterPro" id="IPR031924">
    <property type="entry name" value="GH115"/>
</dbReference>
<evidence type="ECO:0000259" key="2">
    <source>
        <dbReference type="Pfam" id="PF17829"/>
    </source>
</evidence>
<dbReference type="Pfam" id="PF15979">
    <property type="entry name" value="Glyco_hydro_115"/>
    <property type="match status" value="1"/>
</dbReference>
<dbReference type="AlphaFoldDB" id="A0A0M6WAR9"/>
<dbReference type="Gene3D" id="3.20.20.520">
    <property type="entry name" value="Glycosyl hydrolase family 115"/>
    <property type="match status" value="1"/>
</dbReference>
<name>A0A0M6WAR9_9FIRM</name>
<dbReference type="PANTHER" id="PTHR37842">
    <property type="match status" value="1"/>
</dbReference>
<evidence type="ECO:0000313" key="4">
    <source>
        <dbReference type="Proteomes" id="UP000049979"/>
    </source>
</evidence>
<evidence type="ECO:0000256" key="1">
    <source>
        <dbReference type="ARBA" id="ARBA00022801"/>
    </source>
</evidence>
<gene>
    <name evidence="3" type="ORF">M72_00501</name>
</gene>
<dbReference type="Gene3D" id="3.30.379.10">
    <property type="entry name" value="Chitobiase/beta-hexosaminidase domain 2-like"/>
    <property type="match status" value="1"/>
</dbReference>
<dbReference type="OrthoDB" id="8727830at2"/>
<dbReference type="PANTHER" id="PTHR37842:SF2">
    <property type="entry name" value="GYLCOSYL HYDROLASE 115 C-TERMINAL DOMAIN-CONTAINING PROTEIN"/>
    <property type="match status" value="1"/>
</dbReference>
<dbReference type="Proteomes" id="UP000049979">
    <property type="component" value="Unassembled WGS sequence"/>
</dbReference>
<dbReference type="STRING" id="301302.ERS852420_02497"/>
<sequence length="961" mass="109408">MKFIIEQSAYSGVLKIAGKVAHDMELVTGTLPEIRVVETIDLEEVRSSAARELTIIVATMGHSRWLDAQKNIPTEALKGKRECYGWVFPDETLRERLLVIVGSDKRGTIYGLFHLSEVFGVSPFVNWCHVVPVHRDEIRLSTDMACIAKEPSVEYRGFFINDEWPAFGTWSEYHFGGPNAKAYEPIFELLLRLKGNYLWPAMWSARFEDDGPGLLNAELADEYGVIMGMSHHEPCLRQGEEYKYLRGKDSIYGDAWNFKTNREGIIRFWEDGLKRSGKFENVITVGMRGEADTAIMGKGATLADNIELLRDVLRTQRKLIRENVNEDLSKVPRMIALYKEVEAFFYGDETTQGLIGSKELYDVILMLCDDNYGNLRTLPTEEMRKHPGGYGMYYHFDYHGWPTSYEWINSSYLPKIWEQMTQAYDFGVQKLWIVNVGDIATQEFPLSFFMDLAYDFERWGTTAPNTTDAYTRLWVKRQFGRLSEVQQAQIADILTDYTRMIHKCRPEALRPETYHAANYREGSRVLAEVGRVMQTAQDLYDELERDAPEILPAYVALVWYPAMGTMNVLKLQLLSGMNHYLAEIGALSANDYAKEAKACLDADQKIIEQYHRSDDARWYGMGLSQHIGFTNWNEDECKNPLLMQVLPLQKPTIIATVDGTVQHVEGSPWLNQRMTISDFLNPECRCASISLYSRSELPASFRVIEKAEWIVLSAMDGTLDGEEHKRLTIDVTVDESALAMALTDGRTQGMIRLELPAGICKISVPVDRSTYEYGNNTFVDTQGWIAIEAEHYSRCKDGFDREGQPMQWKCLAGYGKTLSAMKAFPTDSYADAENGAPYIEYSIVTKQAGDYEAEFYMQPSNPVTTENRLQYAVSVNGVQMQILDAVTDDFKIGDHQPVWARGVLDQIRCRSVPVQLEQGINTIRVYPVTPGFVLEKIVIYPHGNKLAEAYLGPTETYRCRS</sequence>
<reference evidence="4" key="1">
    <citation type="submission" date="2015-05" db="EMBL/GenBank/DDBJ databases">
        <authorList>
            <consortium name="Pathogen Informatics"/>
        </authorList>
    </citation>
    <scope>NUCLEOTIDE SEQUENCE [LARGE SCALE GENOMIC DNA]</scope>
    <source>
        <strain evidence="4">M72</strain>
    </source>
</reference>
<dbReference type="Gene3D" id="1.20.58.2150">
    <property type="match status" value="1"/>
</dbReference>
<dbReference type="InterPro" id="IPR042301">
    <property type="entry name" value="GH115_sf"/>
</dbReference>
<evidence type="ECO:0000313" key="3">
    <source>
        <dbReference type="EMBL" id="CRL32823.1"/>
    </source>
</evidence>
<dbReference type="RefSeq" id="WP_022046030.1">
    <property type="nucleotide sequence ID" value="NZ_CP173697.1"/>
</dbReference>
<keyword evidence="4" id="KW-1185">Reference proteome</keyword>
<feature type="domain" description="Gylcosyl hydrolase 115 C-terminal" evidence="2">
    <location>
        <begin position="777"/>
        <end position="955"/>
    </location>
</feature>
<accession>A0A0M6WAR9</accession>
<dbReference type="Gene3D" id="2.60.120.1620">
    <property type="match status" value="1"/>
</dbReference>
<proteinExistence type="predicted"/>
<dbReference type="InterPro" id="IPR029018">
    <property type="entry name" value="Hex-like_dom2"/>
</dbReference>
<dbReference type="InterPro" id="IPR041437">
    <property type="entry name" value="GH115_C"/>
</dbReference>
<dbReference type="GO" id="GO:0005975">
    <property type="term" value="P:carbohydrate metabolic process"/>
    <property type="evidence" value="ECO:0007669"/>
    <property type="project" value="UniProtKB-ARBA"/>
</dbReference>
<dbReference type="GO" id="GO:0016787">
    <property type="term" value="F:hydrolase activity"/>
    <property type="evidence" value="ECO:0007669"/>
    <property type="project" value="UniProtKB-KW"/>
</dbReference>
<dbReference type="Pfam" id="PF17829">
    <property type="entry name" value="GH115_C"/>
    <property type="match status" value="1"/>
</dbReference>
<organism evidence="3 4">
    <name type="scientific">Roseburia faecis</name>
    <dbReference type="NCBI Taxonomy" id="301302"/>
    <lineage>
        <taxon>Bacteria</taxon>
        <taxon>Bacillati</taxon>
        <taxon>Bacillota</taxon>
        <taxon>Clostridia</taxon>
        <taxon>Lachnospirales</taxon>
        <taxon>Lachnospiraceae</taxon>
        <taxon>Roseburia</taxon>
    </lineage>
</organism>
<dbReference type="EMBL" id="CVRR01000005">
    <property type="protein sequence ID" value="CRL32823.1"/>
    <property type="molecule type" value="Genomic_DNA"/>
</dbReference>